<protein>
    <submittedName>
        <fullName evidence="2">Uncharacterized protein</fullName>
    </submittedName>
</protein>
<sequence>MHNKHKSHVGRSLLNDEKKPTILVQLLLLQVSQRHHLAALNNTKYIPSLHLRHESHGFESFIEVLTDRKKNATNASNIRSFTLSATFASNSGGEILFFLSPFRWRSEEFSGALSPTFIEIK</sequence>
<keyword evidence="1" id="KW-1185">Reference proteome</keyword>
<dbReference type="WBParaSite" id="PgR009X_g097_t01">
    <property type="protein sequence ID" value="PgR009X_g097_t01"/>
    <property type="gene ID" value="PgR009X_g097"/>
</dbReference>
<evidence type="ECO:0000313" key="2">
    <source>
        <dbReference type="WBParaSite" id="PgR009X_g097_t01"/>
    </source>
</evidence>
<accession>A0A915AL09</accession>
<dbReference type="Proteomes" id="UP000887569">
    <property type="component" value="Unplaced"/>
</dbReference>
<evidence type="ECO:0000313" key="1">
    <source>
        <dbReference type="Proteomes" id="UP000887569"/>
    </source>
</evidence>
<dbReference type="AlphaFoldDB" id="A0A915AL09"/>
<reference evidence="2" key="1">
    <citation type="submission" date="2022-11" db="UniProtKB">
        <authorList>
            <consortium name="WormBaseParasite"/>
        </authorList>
    </citation>
    <scope>IDENTIFICATION</scope>
</reference>
<organism evidence="1 2">
    <name type="scientific">Parascaris univalens</name>
    <name type="common">Nematode worm</name>
    <dbReference type="NCBI Taxonomy" id="6257"/>
    <lineage>
        <taxon>Eukaryota</taxon>
        <taxon>Metazoa</taxon>
        <taxon>Ecdysozoa</taxon>
        <taxon>Nematoda</taxon>
        <taxon>Chromadorea</taxon>
        <taxon>Rhabditida</taxon>
        <taxon>Spirurina</taxon>
        <taxon>Ascaridomorpha</taxon>
        <taxon>Ascaridoidea</taxon>
        <taxon>Ascarididae</taxon>
        <taxon>Parascaris</taxon>
    </lineage>
</organism>
<proteinExistence type="predicted"/>
<name>A0A915AL09_PARUN</name>